<organism evidence="3 4">
    <name type="scientific">Adineta steineri</name>
    <dbReference type="NCBI Taxonomy" id="433720"/>
    <lineage>
        <taxon>Eukaryota</taxon>
        <taxon>Metazoa</taxon>
        <taxon>Spiralia</taxon>
        <taxon>Gnathifera</taxon>
        <taxon>Rotifera</taxon>
        <taxon>Eurotatoria</taxon>
        <taxon>Bdelloidea</taxon>
        <taxon>Adinetida</taxon>
        <taxon>Adinetidae</taxon>
        <taxon>Adineta</taxon>
    </lineage>
</organism>
<dbReference type="AlphaFoldDB" id="A0A815LBQ5"/>
<dbReference type="Proteomes" id="UP000663891">
    <property type="component" value="Unassembled WGS sequence"/>
</dbReference>
<accession>A0A815LBQ5</accession>
<dbReference type="OrthoDB" id="10089003at2759"/>
<feature type="compositionally biased region" description="Polar residues" evidence="2">
    <location>
        <begin position="171"/>
        <end position="192"/>
    </location>
</feature>
<sequence length="311" mass="35468">MSRNHNKINLGSTSRKTNGSEETNVVFQSSTVPKEKRQSQISLSDAINQIKHEQKALMRDLRKYNTDKILLTQIDKWEKETIAYINSEATKTKLQLKQIMQNLNNELKQRDAELSDELDLISKPGKHTESGINRCKTLLEKNQFEMRKIHGITIDAPSISSLSPIKIDEGTVNSPSENTASTNDNPMKTGSHNRNRELSVPLETTIRFREHPYPSVLINGTKFNTNEIYQLFEKLRCLNPMDKNGPMSGNCDAETTQMETFLSHGVFGEYWQNRGPAVEEKLALTTLGLLVQHHLINPYVLDLNHYHLIQV</sequence>
<gene>
    <name evidence="3" type="ORF">VCS650_LOCUS36908</name>
</gene>
<name>A0A815LBQ5_9BILA</name>
<evidence type="ECO:0000256" key="2">
    <source>
        <dbReference type="SAM" id="MobiDB-lite"/>
    </source>
</evidence>
<keyword evidence="1" id="KW-0175">Coiled coil</keyword>
<feature type="region of interest" description="Disordered" evidence="2">
    <location>
        <begin position="165"/>
        <end position="198"/>
    </location>
</feature>
<proteinExistence type="predicted"/>
<feature type="region of interest" description="Disordered" evidence="2">
    <location>
        <begin position="1"/>
        <end position="40"/>
    </location>
</feature>
<protein>
    <submittedName>
        <fullName evidence="3">Uncharacterized protein</fullName>
    </submittedName>
</protein>
<evidence type="ECO:0000256" key="1">
    <source>
        <dbReference type="SAM" id="Coils"/>
    </source>
</evidence>
<reference evidence="3" key="1">
    <citation type="submission" date="2021-02" db="EMBL/GenBank/DDBJ databases">
        <authorList>
            <person name="Nowell W R."/>
        </authorList>
    </citation>
    <scope>NUCLEOTIDE SEQUENCE</scope>
</reference>
<feature type="coiled-coil region" evidence="1">
    <location>
        <begin position="47"/>
        <end position="120"/>
    </location>
</feature>
<comment type="caution">
    <text evidence="3">The sequence shown here is derived from an EMBL/GenBank/DDBJ whole genome shotgun (WGS) entry which is preliminary data.</text>
</comment>
<feature type="compositionally biased region" description="Polar residues" evidence="2">
    <location>
        <begin position="7"/>
        <end position="32"/>
    </location>
</feature>
<evidence type="ECO:0000313" key="4">
    <source>
        <dbReference type="Proteomes" id="UP000663891"/>
    </source>
</evidence>
<evidence type="ECO:0000313" key="3">
    <source>
        <dbReference type="EMBL" id="CAF1407801.1"/>
    </source>
</evidence>
<dbReference type="EMBL" id="CAJNON010000946">
    <property type="protein sequence ID" value="CAF1407801.1"/>
    <property type="molecule type" value="Genomic_DNA"/>
</dbReference>